<keyword evidence="1" id="KW-1133">Transmembrane helix</keyword>
<dbReference type="EMBL" id="PDXA01000050">
    <property type="protein sequence ID" value="RYN41613.1"/>
    <property type="molecule type" value="Genomic_DNA"/>
</dbReference>
<keyword evidence="2" id="KW-0732">Signal</keyword>
<dbReference type="Proteomes" id="UP000292402">
    <property type="component" value="Unassembled WGS sequence"/>
</dbReference>
<feature type="chain" id="PRO_5020540066" evidence="2">
    <location>
        <begin position="20"/>
        <end position="287"/>
    </location>
</feature>
<feature type="signal peptide" evidence="2">
    <location>
        <begin position="1"/>
        <end position="19"/>
    </location>
</feature>
<organism evidence="3 4">
    <name type="scientific">Alternaria tenuissima</name>
    <dbReference type="NCBI Taxonomy" id="119927"/>
    <lineage>
        <taxon>Eukaryota</taxon>
        <taxon>Fungi</taxon>
        <taxon>Dikarya</taxon>
        <taxon>Ascomycota</taxon>
        <taxon>Pezizomycotina</taxon>
        <taxon>Dothideomycetes</taxon>
        <taxon>Pleosporomycetidae</taxon>
        <taxon>Pleosporales</taxon>
        <taxon>Pleosporineae</taxon>
        <taxon>Pleosporaceae</taxon>
        <taxon>Alternaria</taxon>
        <taxon>Alternaria sect. Alternaria</taxon>
        <taxon>Alternaria alternata complex</taxon>
    </lineage>
</organism>
<name>A0A4V1WLI2_9PLEO</name>
<keyword evidence="1" id="KW-0812">Transmembrane</keyword>
<keyword evidence="1" id="KW-0472">Membrane</keyword>
<accession>A0A4V1WLI2</accession>
<dbReference type="AlphaFoldDB" id="A0A4V1WLI2"/>
<sequence length="287" mass="31364">MICICSVSTALSAIFVVLASKGQRYGDYIGNNPDATLSISAAILWTSVMAKTIELTFVTGFVAFLGQVLSRRAFAESNSRGVTLSELTIWRWVVQPGTLVAQPEIARYTGMSALGILTLLGTILSTLYVTAATALVQPISQQSDWRTKSMCGSVQTDFANIVYIEQLCPTPDLDRQYAGSTCMQIDNAGKSYYNLAQYIGRWADTVNAGEIFPTTQEDRPAWIGIPYVNTTVVPQWVNVIDTAEVSRKYQRVINNVTLALPHVGVTNAARDERNIMPRSGMSDTVEA</sequence>
<comment type="caution">
    <text evidence="3">The sequence shown here is derived from an EMBL/GenBank/DDBJ whole genome shotgun (WGS) entry which is preliminary data.</text>
</comment>
<evidence type="ECO:0000313" key="4">
    <source>
        <dbReference type="Proteomes" id="UP000292402"/>
    </source>
</evidence>
<reference evidence="4" key="1">
    <citation type="journal article" date="2019" name="bioRxiv">
        <title>Genomics, evolutionary history and diagnostics of the Alternaria alternata species group including apple and Asian pear pathotypes.</title>
        <authorList>
            <person name="Armitage A.D."/>
            <person name="Cockerton H.M."/>
            <person name="Sreenivasaprasad S."/>
            <person name="Woodhall J.W."/>
            <person name="Lane C.R."/>
            <person name="Harrison R.J."/>
            <person name="Clarkson J.P."/>
        </authorList>
    </citation>
    <scope>NUCLEOTIDE SEQUENCE [LARGE SCALE GENOMIC DNA]</scope>
    <source>
        <strain evidence="4">FERA 1082</strain>
    </source>
</reference>
<proteinExistence type="predicted"/>
<gene>
    <name evidence="3" type="ORF">AA0114_g10779</name>
</gene>
<feature type="transmembrane region" description="Helical" evidence="1">
    <location>
        <begin position="43"/>
        <end position="65"/>
    </location>
</feature>
<protein>
    <submittedName>
        <fullName evidence="3">Uncharacterized protein</fullName>
    </submittedName>
</protein>
<evidence type="ECO:0000313" key="3">
    <source>
        <dbReference type="EMBL" id="RYN41613.1"/>
    </source>
</evidence>
<evidence type="ECO:0000256" key="2">
    <source>
        <dbReference type="SAM" id="SignalP"/>
    </source>
</evidence>
<evidence type="ECO:0000256" key="1">
    <source>
        <dbReference type="SAM" id="Phobius"/>
    </source>
</evidence>
<feature type="transmembrane region" description="Helical" evidence="1">
    <location>
        <begin position="113"/>
        <end position="136"/>
    </location>
</feature>